<accession>A0A9W8DKF7</accession>
<evidence type="ECO:0000256" key="1">
    <source>
        <dbReference type="SAM" id="MobiDB-lite"/>
    </source>
</evidence>
<reference evidence="4" key="1">
    <citation type="submission" date="2022-07" db="EMBL/GenBank/DDBJ databases">
        <title>Phylogenomic reconstructions and comparative analyses of Kickxellomycotina fungi.</title>
        <authorList>
            <person name="Reynolds N.K."/>
            <person name="Stajich J.E."/>
            <person name="Barry K."/>
            <person name="Grigoriev I.V."/>
            <person name="Crous P."/>
            <person name="Smith M.E."/>
        </authorList>
    </citation>
    <scope>NUCLEOTIDE SEQUENCE</scope>
    <source>
        <strain evidence="4">RSA 861</strain>
    </source>
</reference>
<dbReference type="OrthoDB" id="426386at2759"/>
<feature type="signal peptide" evidence="2">
    <location>
        <begin position="1"/>
        <end position="21"/>
    </location>
</feature>
<dbReference type="AlphaFoldDB" id="A0A9W8DKF7"/>
<sequence length="301" mass="31811">MGPTALKACAITVNLLFYVFGGDKLWDASKFTAVDDRVRGGSSESFLVPVDGGRSVTFQGTLDTKTLGGAGFASQRTEVINDQGKPLNLTGAASLRLTVKVPDAIDQPPLAAGNAGPGGDQGVEPEGGKYYAINLHDDPAAAQPEGRRNSSVEFKYVFQVPTHSEDIKGSGYSGATRGRRPVSSAGALLVIDAPLHDFKPYYRGRPLGQPTPNDPSGADTTSAITQMPPGSDSNAQVTFKDTTSAADPPQLRLDQIYTVDFMMASYFDRQSGPFALQIVSVAAVATPDDRRPPVHSMCAIF</sequence>
<dbReference type="PANTHER" id="PTHR13194">
    <property type="entry name" value="COMPLEX I INTERMEDIATE-ASSOCIATED PROTEIN 30"/>
    <property type="match status" value="1"/>
</dbReference>
<dbReference type="GO" id="GO:0051082">
    <property type="term" value="F:unfolded protein binding"/>
    <property type="evidence" value="ECO:0007669"/>
    <property type="project" value="TreeGrafter"/>
</dbReference>
<feature type="region of interest" description="Disordered" evidence="1">
    <location>
        <begin position="204"/>
        <end position="235"/>
    </location>
</feature>
<dbReference type="InterPro" id="IPR013857">
    <property type="entry name" value="NADH-UbQ_OxRdtase-assoc_prot30"/>
</dbReference>
<feature type="region of interest" description="Disordered" evidence="1">
    <location>
        <begin position="108"/>
        <end position="127"/>
    </location>
</feature>
<dbReference type="Proteomes" id="UP001150569">
    <property type="component" value="Unassembled WGS sequence"/>
</dbReference>
<dbReference type="Pfam" id="PF08547">
    <property type="entry name" value="CIA30"/>
    <property type="match status" value="1"/>
</dbReference>
<dbReference type="GO" id="GO:0010257">
    <property type="term" value="P:NADH dehydrogenase complex assembly"/>
    <property type="evidence" value="ECO:0007669"/>
    <property type="project" value="TreeGrafter"/>
</dbReference>
<dbReference type="PANTHER" id="PTHR13194:SF19">
    <property type="entry name" value="NAD(P)-BINDING ROSSMANN-FOLD SUPERFAMILY PROTEIN"/>
    <property type="match status" value="1"/>
</dbReference>
<name>A0A9W8DKF7_9FUNG</name>
<proteinExistence type="predicted"/>
<evidence type="ECO:0000256" key="2">
    <source>
        <dbReference type="SAM" id="SignalP"/>
    </source>
</evidence>
<feature type="domain" description="NADH:ubiquinone oxidoreductase intermediate-associated protein 30" evidence="3">
    <location>
        <begin position="27"/>
        <end position="100"/>
    </location>
</feature>
<keyword evidence="5" id="KW-1185">Reference proteome</keyword>
<comment type="caution">
    <text evidence="4">The sequence shown here is derived from an EMBL/GenBank/DDBJ whole genome shotgun (WGS) entry which is preliminary data.</text>
</comment>
<evidence type="ECO:0000313" key="5">
    <source>
        <dbReference type="Proteomes" id="UP001150569"/>
    </source>
</evidence>
<organism evidence="4 5">
    <name type="scientific">Tieghemiomyces parasiticus</name>
    <dbReference type="NCBI Taxonomy" id="78921"/>
    <lineage>
        <taxon>Eukaryota</taxon>
        <taxon>Fungi</taxon>
        <taxon>Fungi incertae sedis</taxon>
        <taxon>Zoopagomycota</taxon>
        <taxon>Kickxellomycotina</taxon>
        <taxon>Dimargaritomycetes</taxon>
        <taxon>Dimargaritales</taxon>
        <taxon>Dimargaritaceae</taxon>
        <taxon>Tieghemiomyces</taxon>
    </lineage>
</organism>
<evidence type="ECO:0000313" key="4">
    <source>
        <dbReference type="EMBL" id="KAJ1913704.1"/>
    </source>
</evidence>
<dbReference type="EMBL" id="JANBPT010000732">
    <property type="protein sequence ID" value="KAJ1913704.1"/>
    <property type="molecule type" value="Genomic_DNA"/>
</dbReference>
<keyword evidence="2" id="KW-0732">Signal</keyword>
<gene>
    <name evidence="4" type="ORF">IWQ60_009109</name>
</gene>
<dbReference type="InterPro" id="IPR039131">
    <property type="entry name" value="NDUFAF1"/>
</dbReference>
<protein>
    <recommendedName>
        <fullName evidence="3">NADH:ubiquinone oxidoreductase intermediate-associated protein 30 domain-containing protein</fullName>
    </recommendedName>
</protein>
<evidence type="ECO:0000259" key="3">
    <source>
        <dbReference type="Pfam" id="PF08547"/>
    </source>
</evidence>
<feature type="chain" id="PRO_5040973952" description="NADH:ubiquinone oxidoreductase intermediate-associated protein 30 domain-containing protein" evidence="2">
    <location>
        <begin position="22"/>
        <end position="301"/>
    </location>
</feature>